<evidence type="ECO:0000256" key="7">
    <source>
        <dbReference type="ARBA" id="ARBA00049568"/>
    </source>
</evidence>
<evidence type="ECO:0000256" key="6">
    <source>
        <dbReference type="ARBA" id="ARBA00047662"/>
    </source>
</evidence>
<reference evidence="10 11" key="1">
    <citation type="submission" date="2024-08" db="EMBL/GenBank/DDBJ databases">
        <authorList>
            <person name="Cucini C."/>
            <person name="Frati F."/>
        </authorList>
    </citation>
    <scope>NUCLEOTIDE SEQUENCE [LARGE SCALE GENOMIC DNA]</scope>
</reference>
<feature type="compositionally biased region" description="Polar residues" evidence="8">
    <location>
        <begin position="173"/>
        <end position="185"/>
    </location>
</feature>
<name>A0ABP1Q3X9_9HEXA</name>
<accession>A0ABP1Q3X9</accession>
<dbReference type="InterPro" id="IPR050266">
    <property type="entry name" value="AB_hydrolase_sf"/>
</dbReference>
<dbReference type="InterPro" id="IPR029058">
    <property type="entry name" value="AB_hydrolase_fold"/>
</dbReference>
<dbReference type="Pfam" id="PF12697">
    <property type="entry name" value="Abhydrolase_6"/>
    <property type="match status" value="1"/>
</dbReference>
<evidence type="ECO:0000259" key="9">
    <source>
        <dbReference type="Pfam" id="PF12697"/>
    </source>
</evidence>
<keyword evidence="11" id="KW-1185">Reference proteome</keyword>
<evidence type="ECO:0000256" key="2">
    <source>
        <dbReference type="ARBA" id="ARBA00013254"/>
    </source>
</evidence>
<feature type="compositionally biased region" description="Polar residues" evidence="8">
    <location>
        <begin position="120"/>
        <end position="136"/>
    </location>
</feature>
<evidence type="ECO:0000256" key="4">
    <source>
        <dbReference type="ARBA" id="ARBA00037874"/>
    </source>
</evidence>
<feature type="region of interest" description="Disordered" evidence="8">
    <location>
        <begin position="38"/>
        <end position="73"/>
    </location>
</feature>
<dbReference type="InterPro" id="IPR000073">
    <property type="entry name" value="AB_hydrolase_1"/>
</dbReference>
<dbReference type="EMBL" id="CAXLJM020000022">
    <property type="protein sequence ID" value="CAL8088304.1"/>
    <property type="molecule type" value="Genomic_DNA"/>
</dbReference>
<feature type="region of interest" description="Disordered" evidence="8">
    <location>
        <begin position="214"/>
        <end position="392"/>
    </location>
</feature>
<feature type="compositionally biased region" description="Low complexity" evidence="8">
    <location>
        <begin position="263"/>
        <end position="276"/>
    </location>
</feature>
<feature type="domain" description="AB hydrolase-1" evidence="9">
    <location>
        <begin position="401"/>
        <end position="620"/>
    </location>
</feature>
<sequence>MKCISSCLPCLCGNKNSARITPSEPIQIVQANALKHHQRVDSGGGVNENDAGDNGGRINPNFNMGDEPTPSESELPVRALFIEVGKDRLLRVIHVKSKDDEDSPSGSKSTSPSSVESEGNQSPEKSPTESTGNQHAPNGGEDEEDEYWFSKWARKPRFQSIFAKNRNSRPKISENNNNSVGSSPEENNKISAELEMARAAAAAKRRAWAYNNNGSCESITQQPAANDGNDEEEFSSIAIVNTSKQQWSKTNSPEKELSSKAESQSPFSSSVQQVEVAVEKHSPKEGIMNPAFQGDDDDDDDDLGDDDRSHLSPNKTETEEINDNADPVNESKSKSSSISTASVKSRLSSNSEEEDAIISEPITNEKTTPSSSSSFQENKASASASNTPLEDSTLPPKKPLLFFIHSISGSSDVWHHQMEFFQNLGYEIVAPDLLGHGLSSTPLNPKYYYFESLVQDLILIFDHFTREDMKVVLVGHGYGACLAAMLTRVRLKNVALLISIAGGGPTPLVRRTCCQDSWFSWKCKLFHSNRIRGRFDNPEMKHILPPSIHENVLSGQVWQDGDSAFYRRVTVPTLLVYGMRDKVVTLVEECEMERTIPKSFLELIDSAGHMVMLNDPEKLNKMMCKFMQSWS</sequence>
<comment type="function">
    <text evidence="7">Lipase that preferentially hydrolysis medium-chain saturated monoacylglycerols including 2-arachidonoylglycerol. Through 2-arachidonoylglycerol degradation may regulate endocannabinoid signaling pathways. Also has a lysophosphatidyl lipase activity with a preference for lysophosphatidylglycerol among other lysophospholipids. Also able to degrade bis(monoacylglycero)phosphate (BMP) and constitutes the major enzyme for BMP catabolism. BMP, also known as lysobisphosphatidic acid, is enriched in late endosomes and lysosomes and plays a key role in the formation of intraluminal vesicles and in lipid sorting.</text>
</comment>
<feature type="compositionally biased region" description="Low complexity" evidence="8">
    <location>
        <begin position="334"/>
        <end position="345"/>
    </location>
</feature>
<protein>
    <recommendedName>
        <fullName evidence="2">acylglycerol lipase</fullName>
        <ecNumber evidence="2">3.1.1.23</ecNumber>
    </recommendedName>
</protein>
<dbReference type="PANTHER" id="PTHR43798">
    <property type="entry name" value="MONOACYLGLYCEROL LIPASE"/>
    <property type="match status" value="1"/>
</dbReference>
<proteinExistence type="predicted"/>
<comment type="catalytic activity">
    <reaction evidence="1">
        <text>Hydrolyzes glycerol monoesters of long-chain fatty acids.</text>
        <dbReference type="EC" id="3.1.1.23"/>
    </reaction>
</comment>
<feature type="compositionally biased region" description="Polar residues" evidence="8">
    <location>
        <begin position="214"/>
        <end position="224"/>
    </location>
</feature>
<feature type="compositionally biased region" description="Low complexity" evidence="8">
    <location>
        <begin position="104"/>
        <end position="119"/>
    </location>
</feature>
<comment type="subcellular location">
    <subcellularLocation>
        <location evidence="3">Late endosome membrane</location>
        <topology evidence="3">Single-pass type II membrane protein</topology>
    </subcellularLocation>
    <subcellularLocation>
        <location evidence="4">Lysosome membrane</location>
        <topology evidence="4">Single-pass type II membrane protein</topology>
    </subcellularLocation>
    <subcellularLocation>
        <location evidence="5">Mitochondrion membrane</location>
        <topology evidence="5">Single-pass type II membrane protein</topology>
    </subcellularLocation>
</comment>
<feature type="compositionally biased region" description="Polar residues" evidence="8">
    <location>
        <begin position="238"/>
        <end position="251"/>
    </location>
</feature>
<comment type="caution">
    <text evidence="10">The sequence shown here is derived from an EMBL/GenBank/DDBJ whole genome shotgun (WGS) entry which is preliminary data.</text>
</comment>
<dbReference type="EC" id="3.1.1.23" evidence="2"/>
<evidence type="ECO:0000313" key="11">
    <source>
        <dbReference type="Proteomes" id="UP001642540"/>
    </source>
</evidence>
<gene>
    <name evidence="10" type="ORF">ODALV1_LOCUS7012</name>
</gene>
<comment type="catalytic activity">
    <reaction evidence="6">
        <text>1-dodecanoylglycerol + H2O = dodecanoate + glycerol + H(+)</text>
        <dbReference type="Rhea" id="RHEA:44316"/>
        <dbReference type="ChEBI" id="CHEBI:15377"/>
        <dbReference type="ChEBI" id="CHEBI:15378"/>
        <dbReference type="ChEBI" id="CHEBI:17754"/>
        <dbReference type="ChEBI" id="CHEBI:18262"/>
        <dbReference type="ChEBI" id="CHEBI:75539"/>
    </reaction>
</comment>
<feature type="compositionally biased region" description="Acidic residues" evidence="8">
    <location>
        <begin position="294"/>
        <end position="305"/>
    </location>
</feature>
<evidence type="ECO:0000256" key="5">
    <source>
        <dbReference type="ARBA" id="ARBA00046308"/>
    </source>
</evidence>
<feature type="region of interest" description="Disordered" evidence="8">
    <location>
        <begin position="96"/>
        <end position="148"/>
    </location>
</feature>
<organism evidence="10 11">
    <name type="scientific">Orchesella dallaii</name>
    <dbReference type="NCBI Taxonomy" id="48710"/>
    <lineage>
        <taxon>Eukaryota</taxon>
        <taxon>Metazoa</taxon>
        <taxon>Ecdysozoa</taxon>
        <taxon>Arthropoda</taxon>
        <taxon>Hexapoda</taxon>
        <taxon>Collembola</taxon>
        <taxon>Entomobryomorpha</taxon>
        <taxon>Entomobryoidea</taxon>
        <taxon>Orchesellidae</taxon>
        <taxon>Orchesellinae</taxon>
        <taxon>Orchesella</taxon>
    </lineage>
</organism>
<dbReference type="Gene3D" id="3.40.50.1820">
    <property type="entry name" value="alpha/beta hydrolase"/>
    <property type="match status" value="1"/>
</dbReference>
<evidence type="ECO:0000256" key="8">
    <source>
        <dbReference type="SAM" id="MobiDB-lite"/>
    </source>
</evidence>
<evidence type="ECO:0000256" key="1">
    <source>
        <dbReference type="ARBA" id="ARBA00001613"/>
    </source>
</evidence>
<evidence type="ECO:0000313" key="10">
    <source>
        <dbReference type="EMBL" id="CAL8088304.1"/>
    </source>
</evidence>
<dbReference type="PANTHER" id="PTHR43798:SF5">
    <property type="entry name" value="MONOACYLGLYCEROL LIPASE ABHD6"/>
    <property type="match status" value="1"/>
</dbReference>
<feature type="compositionally biased region" description="Polar residues" evidence="8">
    <location>
        <begin position="361"/>
        <end position="390"/>
    </location>
</feature>
<evidence type="ECO:0000256" key="3">
    <source>
        <dbReference type="ARBA" id="ARBA00037797"/>
    </source>
</evidence>
<dbReference type="Proteomes" id="UP001642540">
    <property type="component" value="Unassembled WGS sequence"/>
</dbReference>
<dbReference type="SUPFAM" id="SSF53474">
    <property type="entry name" value="alpha/beta-Hydrolases"/>
    <property type="match status" value="1"/>
</dbReference>
<feature type="region of interest" description="Disordered" evidence="8">
    <location>
        <begin position="161"/>
        <end position="192"/>
    </location>
</feature>